<gene>
    <name evidence="1" type="ORF">ELH03_36710</name>
</gene>
<dbReference type="EMBL" id="SILG01000007">
    <property type="protein sequence ID" value="TBE57902.1"/>
    <property type="molecule type" value="Genomic_DNA"/>
</dbReference>
<sequence>MANGVGFVKSCLKDRADAIEEFALRSEGFRDLCDDFEIANNEKVRRERSTAPERDERLAEYRELIDSMRAEIEQTLDRPAVFPFKRPRR</sequence>
<proteinExistence type="predicted"/>
<name>A0ABY1XH99_9HYPH</name>
<evidence type="ECO:0000313" key="1">
    <source>
        <dbReference type="EMBL" id="TBE57902.1"/>
    </source>
</evidence>
<organism evidence="1 2">
    <name type="scientific">Rhizobium beringeri</name>
    <dbReference type="NCBI Taxonomy" id="3019934"/>
    <lineage>
        <taxon>Bacteria</taxon>
        <taxon>Pseudomonadati</taxon>
        <taxon>Pseudomonadota</taxon>
        <taxon>Alphaproteobacteria</taxon>
        <taxon>Hyphomicrobiales</taxon>
        <taxon>Rhizobiaceae</taxon>
        <taxon>Rhizobium/Agrobacterium group</taxon>
        <taxon>Rhizobium</taxon>
    </lineage>
</organism>
<dbReference type="Proteomes" id="UP000291302">
    <property type="component" value="Unassembled WGS sequence"/>
</dbReference>
<evidence type="ECO:0000313" key="2">
    <source>
        <dbReference type="Proteomes" id="UP000291302"/>
    </source>
</evidence>
<comment type="caution">
    <text evidence="1">The sequence shown here is derived from an EMBL/GenBank/DDBJ whole genome shotgun (WGS) entry which is preliminary data.</text>
</comment>
<reference evidence="1 2" key="1">
    <citation type="submission" date="2019-02" db="EMBL/GenBank/DDBJ databases">
        <title>The genomic architecture of introgression among sibling species of bacteria.</title>
        <authorList>
            <person name="Cavassim M.I.A."/>
            <person name="Moeskjaer S."/>
            <person name="Moslemi C."/>
            <person name="Fields B."/>
            <person name="Bachmann A."/>
            <person name="Vilhjalmsson B."/>
            <person name="Schierup M.H."/>
            <person name="Young J.P.W."/>
            <person name="Andersen S.U."/>
        </authorList>
    </citation>
    <scope>NUCLEOTIDE SEQUENCE [LARGE SCALE GENOMIC DNA]</scope>
    <source>
        <strain evidence="1 2">SM51</strain>
    </source>
</reference>
<keyword evidence="2" id="KW-1185">Reference proteome</keyword>
<protein>
    <submittedName>
        <fullName evidence="1">Uncharacterized protein</fullName>
    </submittedName>
</protein>
<accession>A0ABY1XH99</accession>
<dbReference type="RefSeq" id="WP_130767611.1">
    <property type="nucleotide sequence ID" value="NZ_JBMFFI010000004.1"/>
</dbReference>